<organism evidence="3 4">
    <name type="scientific">Streptomyces nitrosporeus</name>
    <dbReference type="NCBI Taxonomy" id="28894"/>
    <lineage>
        <taxon>Bacteria</taxon>
        <taxon>Bacillati</taxon>
        <taxon>Actinomycetota</taxon>
        <taxon>Actinomycetes</taxon>
        <taxon>Kitasatosporales</taxon>
        <taxon>Streptomycetaceae</taxon>
        <taxon>Streptomyces</taxon>
    </lineage>
</organism>
<dbReference type="RefSeq" id="WP_150488835.1">
    <property type="nucleotide sequence ID" value="NZ_BMUV01000010.1"/>
</dbReference>
<accession>A0A5J6FKN1</accession>
<gene>
    <name evidence="3" type="ORF">CP967_17380</name>
</gene>
<feature type="transmembrane region" description="Helical" evidence="2">
    <location>
        <begin position="72"/>
        <end position="90"/>
    </location>
</feature>
<feature type="compositionally biased region" description="Basic and acidic residues" evidence="1">
    <location>
        <begin position="7"/>
        <end position="20"/>
    </location>
</feature>
<feature type="region of interest" description="Disordered" evidence="1">
    <location>
        <begin position="1"/>
        <end position="60"/>
    </location>
</feature>
<dbReference type="Proteomes" id="UP000326178">
    <property type="component" value="Chromosome"/>
</dbReference>
<dbReference type="KEGG" id="snk:CP967_17380"/>
<evidence type="ECO:0000313" key="4">
    <source>
        <dbReference type="Proteomes" id="UP000326178"/>
    </source>
</evidence>
<reference evidence="3 4" key="1">
    <citation type="submission" date="2017-09" db="EMBL/GenBank/DDBJ databases">
        <authorList>
            <person name="Lee N."/>
            <person name="Cho B.-K."/>
        </authorList>
    </citation>
    <scope>NUCLEOTIDE SEQUENCE [LARGE SCALE GENOMIC DNA]</scope>
    <source>
        <strain evidence="3 4">ATCC 12769</strain>
    </source>
</reference>
<evidence type="ECO:0000256" key="1">
    <source>
        <dbReference type="SAM" id="MobiDB-lite"/>
    </source>
</evidence>
<proteinExistence type="predicted"/>
<name>A0A5J6FKN1_9ACTN</name>
<protein>
    <submittedName>
        <fullName evidence="3">Uncharacterized protein</fullName>
    </submittedName>
</protein>
<dbReference type="AlphaFoldDB" id="A0A5J6FKN1"/>
<keyword evidence="2" id="KW-0812">Transmembrane</keyword>
<evidence type="ECO:0000256" key="2">
    <source>
        <dbReference type="SAM" id="Phobius"/>
    </source>
</evidence>
<dbReference type="EMBL" id="CP023702">
    <property type="protein sequence ID" value="QEU76606.1"/>
    <property type="molecule type" value="Genomic_DNA"/>
</dbReference>
<sequence>MAGRAAGEGRERPGRPRETPATEDPADEAPPEADPGKAQERSPAPESFREPGGTARQRQALDETAVRQVKEALLGAGLCLVGLGLAFLAFRMRRMY</sequence>
<keyword evidence="2" id="KW-1133">Transmembrane helix</keyword>
<evidence type="ECO:0000313" key="3">
    <source>
        <dbReference type="EMBL" id="QEU76606.1"/>
    </source>
</evidence>
<keyword evidence="4" id="KW-1185">Reference proteome</keyword>
<keyword evidence="2" id="KW-0472">Membrane</keyword>